<gene>
    <name evidence="1" type="ORF">NCTC9380_00341</name>
</gene>
<reference evidence="1 2" key="1">
    <citation type="submission" date="2018-06" db="EMBL/GenBank/DDBJ databases">
        <authorList>
            <consortium name="Pathogen Informatics"/>
            <person name="Doyle S."/>
        </authorList>
    </citation>
    <scope>NUCLEOTIDE SEQUENCE [LARGE SCALE GENOMIC DNA]</scope>
    <source>
        <strain evidence="1 2">NCTC9380</strain>
    </source>
</reference>
<proteinExistence type="predicted"/>
<dbReference type="Proteomes" id="UP000254031">
    <property type="component" value="Unassembled WGS sequence"/>
</dbReference>
<dbReference type="EMBL" id="UGPL01000006">
    <property type="protein sequence ID" value="STY65085.1"/>
    <property type="molecule type" value="Genomic_DNA"/>
</dbReference>
<dbReference type="AlphaFoldDB" id="A0A378NBH4"/>
<organism evidence="1 2">
    <name type="scientific">Mannheimia haemolytica</name>
    <name type="common">Pasteurella haemolytica</name>
    <dbReference type="NCBI Taxonomy" id="75985"/>
    <lineage>
        <taxon>Bacteria</taxon>
        <taxon>Pseudomonadati</taxon>
        <taxon>Pseudomonadota</taxon>
        <taxon>Gammaproteobacteria</taxon>
        <taxon>Pasteurellales</taxon>
        <taxon>Pasteurellaceae</taxon>
        <taxon>Mannheimia</taxon>
    </lineage>
</organism>
<accession>A0A378NBH4</accession>
<evidence type="ECO:0000313" key="2">
    <source>
        <dbReference type="Proteomes" id="UP000254031"/>
    </source>
</evidence>
<evidence type="ECO:0000313" key="1">
    <source>
        <dbReference type="EMBL" id="STY65085.1"/>
    </source>
</evidence>
<dbReference type="RefSeq" id="WP_020824075.1">
    <property type="nucleotide sequence ID" value="NZ_CP017484.1"/>
</dbReference>
<name>A0A378NBH4_MANHA</name>
<protein>
    <submittedName>
        <fullName evidence="1">Uncharacterized protein</fullName>
    </submittedName>
</protein>
<sequence length="54" mass="6325">MKLKNYQNEALNRVSHYFSACLQSDAKTAFSQIQPEYSYKIPSEHSNLRDVPYL</sequence>